<dbReference type="Proteomes" id="UP001150217">
    <property type="component" value="Unassembled WGS sequence"/>
</dbReference>
<feature type="coiled-coil region" evidence="1">
    <location>
        <begin position="256"/>
        <end position="297"/>
    </location>
</feature>
<comment type="caution">
    <text evidence="2">The sequence shown here is derived from an EMBL/GenBank/DDBJ whole genome shotgun (WGS) entry which is preliminary data.</text>
</comment>
<feature type="coiled-coil region" evidence="1">
    <location>
        <begin position="104"/>
        <end position="218"/>
    </location>
</feature>
<protein>
    <submittedName>
        <fullName evidence="2">Uncharacterized protein</fullName>
    </submittedName>
</protein>
<sequence length="377" mass="43185">MSSFRPARPVSSLSKTSTNLTATIDDLALIFTSETPSLEPSSHLTCCCQEECENYQAWQAMKLRVDNQLTLSASVGHALLQRYYQLKENQSFLKSNEEDSDTQITELLRAKHSLEKQFNQALANSEANESSLESLHQELEEAHATIDRLLISNTKYVDLEGRLEKVSRERDNIQQERDFESQRARSAESRLVTTKDKIEKLHLEVQRLKDELKQKSALKMESMSSVVQTAKSQARMLYHKLGSSSTIESVKLTQSLEALSQHNDSLKQHNKELEILLAESREELNSLRQEVEERQVNTPMRPTLESKEIQERKELSGSHLERDSSLIDTTHVAVESKIEHHSRVNVRSQVSLKTTKSTRVISSQLFFLVGMTSYWFY</sequence>
<dbReference type="EMBL" id="JANVFT010000113">
    <property type="protein sequence ID" value="KAJ4466722.1"/>
    <property type="molecule type" value="Genomic_DNA"/>
</dbReference>
<proteinExistence type="predicted"/>
<keyword evidence="1" id="KW-0175">Coiled coil</keyword>
<name>A0ABQ8UZ67_9AGAR</name>
<keyword evidence="3" id="KW-1185">Reference proteome</keyword>
<reference evidence="2" key="1">
    <citation type="submission" date="2022-08" db="EMBL/GenBank/DDBJ databases">
        <title>A Global Phylogenomic Analysis of the Shiitake Genus Lentinula.</title>
        <authorList>
            <consortium name="DOE Joint Genome Institute"/>
            <person name="Sierra-Patev S."/>
            <person name="Min B."/>
            <person name="Naranjo-Ortiz M."/>
            <person name="Looney B."/>
            <person name="Konkel Z."/>
            <person name="Slot J.C."/>
            <person name="Sakamoto Y."/>
            <person name="Steenwyk J.L."/>
            <person name="Rokas A."/>
            <person name="Carro J."/>
            <person name="Camarero S."/>
            <person name="Ferreira P."/>
            <person name="Molpeceres G."/>
            <person name="Ruiz-Duenas F.J."/>
            <person name="Serrano A."/>
            <person name="Henrissat B."/>
            <person name="Drula E."/>
            <person name="Hughes K.W."/>
            <person name="Mata J.L."/>
            <person name="Ishikawa N.K."/>
            <person name="Vargas-Isla R."/>
            <person name="Ushijima S."/>
            <person name="Smith C.A."/>
            <person name="Ahrendt S."/>
            <person name="Andreopoulos W."/>
            <person name="He G."/>
            <person name="Labutti K."/>
            <person name="Lipzen A."/>
            <person name="Ng V."/>
            <person name="Riley R."/>
            <person name="Sandor L."/>
            <person name="Barry K."/>
            <person name="Martinez A.T."/>
            <person name="Xiao Y."/>
            <person name="Gibbons J.G."/>
            <person name="Terashima K."/>
            <person name="Grigoriev I.V."/>
            <person name="Hibbett D.S."/>
        </authorList>
    </citation>
    <scope>NUCLEOTIDE SEQUENCE</scope>
    <source>
        <strain evidence="2">RHP3577 ss4</strain>
    </source>
</reference>
<evidence type="ECO:0000256" key="1">
    <source>
        <dbReference type="SAM" id="Coils"/>
    </source>
</evidence>
<evidence type="ECO:0000313" key="2">
    <source>
        <dbReference type="EMBL" id="KAJ4466722.1"/>
    </source>
</evidence>
<evidence type="ECO:0000313" key="3">
    <source>
        <dbReference type="Proteomes" id="UP001150217"/>
    </source>
</evidence>
<gene>
    <name evidence="2" type="ORF">C8R41DRAFT_926005</name>
</gene>
<organism evidence="2 3">
    <name type="scientific">Lentinula lateritia</name>
    <dbReference type="NCBI Taxonomy" id="40482"/>
    <lineage>
        <taxon>Eukaryota</taxon>
        <taxon>Fungi</taxon>
        <taxon>Dikarya</taxon>
        <taxon>Basidiomycota</taxon>
        <taxon>Agaricomycotina</taxon>
        <taxon>Agaricomycetes</taxon>
        <taxon>Agaricomycetidae</taxon>
        <taxon>Agaricales</taxon>
        <taxon>Marasmiineae</taxon>
        <taxon>Omphalotaceae</taxon>
        <taxon>Lentinula</taxon>
    </lineage>
</organism>
<accession>A0ABQ8UZ67</accession>